<organism evidence="1 2">
    <name type="scientific">Sphenostylis stenocarpa</name>
    <dbReference type="NCBI Taxonomy" id="92480"/>
    <lineage>
        <taxon>Eukaryota</taxon>
        <taxon>Viridiplantae</taxon>
        <taxon>Streptophyta</taxon>
        <taxon>Embryophyta</taxon>
        <taxon>Tracheophyta</taxon>
        <taxon>Spermatophyta</taxon>
        <taxon>Magnoliopsida</taxon>
        <taxon>eudicotyledons</taxon>
        <taxon>Gunneridae</taxon>
        <taxon>Pentapetalae</taxon>
        <taxon>rosids</taxon>
        <taxon>fabids</taxon>
        <taxon>Fabales</taxon>
        <taxon>Fabaceae</taxon>
        <taxon>Papilionoideae</taxon>
        <taxon>50 kb inversion clade</taxon>
        <taxon>NPAAA clade</taxon>
        <taxon>indigoferoid/millettioid clade</taxon>
        <taxon>Phaseoleae</taxon>
        <taxon>Sphenostylis</taxon>
    </lineage>
</organism>
<dbReference type="PANTHER" id="PTHR33625:SF3">
    <property type="entry name" value="OS04G0550700 PROTEIN"/>
    <property type="match status" value="1"/>
</dbReference>
<dbReference type="AlphaFoldDB" id="A0AA86V5V4"/>
<dbReference type="Proteomes" id="UP001189624">
    <property type="component" value="Chromosome 2"/>
</dbReference>
<dbReference type="EMBL" id="OY731399">
    <property type="protein sequence ID" value="CAJ1934295.1"/>
    <property type="molecule type" value="Genomic_DNA"/>
</dbReference>
<dbReference type="PANTHER" id="PTHR33625">
    <property type="entry name" value="OS08G0179900 PROTEIN"/>
    <property type="match status" value="1"/>
</dbReference>
<proteinExistence type="predicted"/>
<dbReference type="Gramene" id="rna-AYBTSS11_LOCUS6835">
    <property type="protein sequence ID" value="CAJ1934295.1"/>
    <property type="gene ID" value="gene-AYBTSS11_LOCUS6835"/>
</dbReference>
<accession>A0AA86V5V4</accession>
<evidence type="ECO:0000313" key="1">
    <source>
        <dbReference type="EMBL" id="CAJ1934295.1"/>
    </source>
</evidence>
<keyword evidence="2" id="KW-1185">Reference proteome</keyword>
<name>A0AA86V5V4_9FABA</name>
<sequence>MFCSFHDQPVRRLDVNSNDCDSIKPVSRVSSSSSSSSSGHARKIQSSCLVCLSSPCKKDPVTASQMPVSSFSSLSDADYPPDTVSVDDEVFCGPVPSPTEIQTALTSLTQIFGSSSPVQHAKNTYYYQLDSEVGHGTDASLVDQVCSDLSETDWKEPSLCSYNPSMLQADVSDRASFAIHLLQNDACVQRMVKSLSSDKSVWDAVRQNEAIQELRNALKAERDESSDGTVASDSPDTRNVIMRMSDAVKAKLMEAIENITKIVKKLFQSAHHRQAEYAGKSNSSKMKLRVSVMLSIMIFLFVVVDRIY</sequence>
<evidence type="ECO:0000313" key="2">
    <source>
        <dbReference type="Proteomes" id="UP001189624"/>
    </source>
</evidence>
<reference evidence="1" key="1">
    <citation type="submission" date="2023-10" db="EMBL/GenBank/DDBJ databases">
        <authorList>
            <person name="Domelevo Entfellner J.-B."/>
        </authorList>
    </citation>
    <scope>NUCLEOTIDE SEQUENCE</scope>
</reference>
<gene>
    <name evidence="1" type="ORF">AYBTSS11_LOCUS6835</name>
</gene>
<protein>
    <submittedName>
        <fullName evidence="1">Uncharacterized protein</fullName>
    </submittedName>
</protein>